<evidence type="ECO:0000313" key="2">
    <source>
        <dbReference type="EMBL" id="KAA1116844.1"/>
    </source>
</evidence>
<name>A0A5B0QVT3_PUCGR</name>
<gene>
    <name evidence="2" type="ORF">PGTUg99_026200</name>
</gene>
<protein>
    <submittedName>
        <fullName evidence="2">Uncharacterized protein</fullName>
    </submittedName>
</protein>
<feature type="region of interest" description="Disordered" evidence="1">
    <location>
        <begin position="128"/>
        <end position="176"/>
    </location>
</feature>
<feature type="compositionally biased region" description="Polar residues" evidence="1">
    <location>
        <begin position="154"/>
        <end position="176"/>
    </location>
</feature>
<feature type="compositionally biased region" description="Low complexity" evidence="1">
    <location>
        <begin position="205"/>
        <end position="217"/>
    </location>
</feature>
<evidence type="ECO:0000256" key="1">
    <source>
        <dbReference type="SAM" id="MobiDB-lite"/>
    </source>
</evidence>
<dbReference type="EMBL" id="VDEP01000270">
    <property type="protein sequence ID" value="KAA1116844.1"/>
    <property type="molecule type" value="Genomic_DNA"/>
</dbReference>
<feature type="region of interest" description="Disordered" evidence="1">
    <location>
        <begin position="194"/>
        <end position="230"/>
    </location>
</feature>
<proteinExistence type="predicted"/>
<dbReference type="Proteomes" id="UP000325313">
    <property type="component" value="Unassembled WGS sequence"/>
</dbReference>
<dbReference type="AlphaFoldDB" id="A0A5B0QVT3"/>
<comment type="caution">
    <text evidence="2">The sequence shown here is derived from an EMBL/GenBank/DDBJ whole genome shotgun (WGS) entry which is preliminary data.</text>
</comment>
<evidence type="ECO:0000313" key="3">
    <source>
        <dbReference type="Proteomes" id="UP000325313"/>
    </source>
</evidence>
<organism evidence="2 3">
    <name type="scientific">Puccinia graminis f. sp. tritici</name>
    <dbReference type="NCBI Taxonomy" id="56615"/>
    <lineage>
        <taxon>Eukaryota</taxon>
        <taxon>Fungi</taxon>
        <taxon>Dikarya</taxon>
        <taxon>Basidiomycota</taxon>
        <taxon>Pucciniomycotina</taxon>
        <taxon>Pucciniomycetes</taxon>
        <taxon>Pucciniales</taxon>
        <taxon>Pucciniaceae</taxon>
        <taxon>Puccinia</taxon>
    </lineage>
</organism>
<sequence>MIFSLKFKKPHKFIYQSLHIFLLTWSLATVLNGFPMRKFLIWTTCGGVEDHPSEMPMPRMSNSGPLSCDGSVSFSGNLHRIGDSGPMSRRSSFSGNLRRSEADIRITKVPVVDLEAIRGCGIFGKQQLRSKTVPPRSNGRNRDSQGGSYLPLKKSQSARPPAASTSGKAKNSNDSLLSAECQVPHEIQTFLEKQSPEEDQGTFFPASPSPSLSYLASGTNLEPEEKNKIQDKPEINVAMKEFPEFKSSQFTFWPPKGAEAPPSAL</sequence>
<reference evidence="2 3" key="1">
    <citation type="submission" date="2019-05" db="EMBL/GenBank/DDBJ databases">
        <title>Emergence of the Ug99 lineage of the wheat stem rust pathogen through somatic hybridization.</title>
        <authorList>
            <person name="Li F."/>
            <person name="Upadhyaya N.M."/>
            <person name="Sperschneider J."/>
            <person name="Matny O."/>
            <person name="Nguyen-Phuc H."/>
            <person name="Mago R."/>
            <person name="Raley C."/>
            <person name="Miller M.E."/>
            <person name="Silverstein K.A.T."/>
            <person name="Henningsen E."/>
            <person name="Hirsch C.D."/>
            <person name="Visser B."/>
            <person name="Pretorius Z.A."/>
            <person name="Steffenson B.J."/>
            <person name="Schwessinger B."/>
            <person name="Dodds P.N."/>
            <person name="Figueroa M."/>
        </authorList>
    </citation>
    <scope>NUCLEOTIDE SEQUENCE [LARGE SCALE GENOMIC DNA]</scope>
    <source>
        <strain evidence="2 3">Ug99</strain>
    </source>
</reference>
<accession>A0A5B0QVT3</accession>